<dbReference type="Gene3D" id="3.40.50.300">
    <property type="entry name" value="P-loop containing nucleotide triphosphate hydrolases"/>
    <property type="match status" value="1"/>
</dbReference>
<gene>
    <name evidence="1" type="ORF">KIPB_010914</name>
</gene>
<proteinExistence type="predicted"/>
<accession>A0A9K3D4E1</accession>
<keyword evidence="1" id="KW-0347">Helicase</keyword>
<feature type="non-terminal residue" evidence="1">
    <location>
        <position position="1"/>
    </location>
</feature>
<dbReference type="Proteomes" id="UP000265618">
    <property type="component" value="Unassembled WGS sequence"/>
</dbReference>
<reference evidence="1 2" key="1">
    <citation type="journal article" date="2018" name="PLoS ONE">
        <title>The draft genome of Kipferlia bialata reveals reductive genome evolution in fornicate parasites.</title>
        <authorList>
            <person name="Tanifuji G."/>
            <person name="Takabayashi S."/>
            <person name="Kume K."/>
            <person name="Takagi M."/>
            <person name="Nakayama T."/>
            <person name="Kamikawa R."/>
            <person name="Inagaki Y."/>
            <person name="Hashimoto T."/>
        </authorList>
    </citation>
    <scope>NUCLEOTIDE SEQUENCE [LARGE SCALE GENOMIC DNA]</scope>
    <source>
        <strain evidence="1">NY0173</strain>
    </source>
</reference>
<dbReference type="AlphaFoldDB" id="A0A9K3D4E1"/>
<dbReference type="SUPFAM" id="SSF52540">
    <property type="entry name" value="P-loop containing nucleoside triphosphate hydrolases"/>
    <property type="match status" value="1"/>
</dbReference>
<organism evidence="1 2">
    <name type="scientific">Kipferlia bialata</name>
    <dbReference type="NCBI Taxonomy" id="797122"/>
    <lineage>
        <taxon>Eukaryota</taxon>
        <taxon>Metamonada</taxon>
        <taxon>Carpediemonas-like organisms</taxon>
        <taxon>Kipferlia</taxon>
    </lineage>
</organism>
<evidence type="ECO:0000313" key="1">
    <source>
        <dbReference type="EMBL" id="GIQ88621.1"/>
    </source>
</evidence>
<keyword evidence="1" id="KW-0067">ATP-binding</keyword>
<protein>
    <submittedName>
        <fullName evidence="1">DNA helicase</fullName>
    </submittedName>
</protein>
<comment type="caution">
    <text evidence="1">The sequence shown here is derived from an EMBL/GenBank/DDBJ whole genome shotgun (WGS) entry which is preliminary data.</text>
</comment>
<sequence length="219" mass="25464">MQLVLTGDFLQLPPVNKKEKPRYCFQADMWEECAQNTVLLTQILRQKDQGFKEMLDEMRLGNVTDEAVAMIKKRIKPMADVERMEDTIQRGMNVKYIRESDPIMYLETLIGMGQEDLHGIRVRQQDRRLAHLTIGGPKTAPSAWEQDYVIGLRQQINSMLAPLNSRRSKLQNLQHVRRYGFQVIKGRFLRLFPMRHTCAAENARLMAMLTTPEVHITSH</sequence>
<keyword evidence="1" id="KW-0547">Nucleotide-binding</keyword>
<keyword evidence="1" id="KW-0378">Hydrolase</keyword>
<dbReference type="PANTHER" id="PTHR47642">
    <property type="entry name" value="ATP-DEPENDENT DNA HELICASE"/>
    <property type="match status" value="1"/>
</dbReference>
<dbReference type="EMBL" id="BDIP01004235">
    <property type="protein sequence ID" value="GIQ88621.1"/>
    <property type="molecule type" value="Genomic_DNA"/>
</dbReference>
<dbReference type="InterPro" id="IPR051055">
    <property type="entry name" value="PIF1_helicase"/>
</dbReference>
<keyword evidence="2" id="KW-1185">Reference proteome</keyword>
<dbReference type="InterPro" id="IPR027417">
    <property type="entry name" value="P-loop_NTPase"/>
</dbReference>
<evidence type="ECO:0000313" key="2">
    <source>
        <dbReference type="Proteomes" id="UP000265618"/>
    </source>
</evidence>
<name>A0A9K3D4E1_9EUKA</name>
<dbReference type="PANTHER" id="PTHR47642:SF5">
    <property type="entry name" value="ATP-DEPENDENT DNA HELICASE"/>
    <property type="match status" value="1"/>
</dbReference>
<dbReference type="OrthoDB" id="432234at2759"/>
<dbReference type="GO" id="GO:0004386">
    <property type="term" value="F:helicase activity"/>
    <property type="evidence" value="ECO:0007669"/>
    <property type="project" value="UniProtKB-KW"/>
</dbReference>